<evidence type="ECO:0000259" key="8">
    <source>
        <dbReference type="Pfam" id="PF02771"/>
    </source>
</evidence>
<comment type="similarity">
    <text evidence="2 5">Belongs to the acyl-CoA dehydrogenase family.</text>
</comment>
<dbReference type="OrthoDB" id="9802447at2"/>
<evidence type="ECO:0000313" key="10">
    <source>
        <dbReference type="Proteomes" id="UP000245133"/>
    </source>
</evidence>
<evidence type="ECO:0000256" key="2">
    <source>
        <dbReference type="ARBA" id="ARBA00009347"/>
    </source>
</evidence>
<dbReference type="Gene3D" id="1.10.540.10">
    <property type="entry name" value="Acyl-CoA dehydrogenase/oxidase, N-terminal domain"/>
    <property type="match status" value="1"/>
</dbReference>
<accession>A0A2P2E297</accession>
<protein>
    <submittedName>
        <fullName evidence="9">Acyl-CoA dehydrogenase</fullName>
    </submittedName>
</protein>
<dbReference type="InterPro" id="IPR037069">
    <property type="entry name" value="AcylCoA_DH/ox_N_sf"/>
</dbReference>
<dbReference type="RefSeq" id="WP_108977295.1">
    <property type="nucleotide sequence ID" value="NZ_BFBB01000008.1"/>
</dbReference>
<evidence type="ECO:0000256" key="5">
    <source>
        <dbReference type="RuleBase" id="RU362125"/>
    </source>
</evidence>
<gene>
    <name evidence="9" type="primary">caiA</name>
    <name evidence="9" type="ORF">LPTSP4_25480</name>
</gene>
<dbReference type="Pfam" id="PF02770">
    <property type="entry name" value="Acyl-CoA_dh_M"/>
    <property type="match status" value="1"/>
</dbReference>
<dbReference type="Gene3D" id="2.40.110.10">
    <property type="entry name" value="Butyryl-CoA Dehydrogenase, subunit A, domain 2"/>
    <property type="match status" value="1"/>
</dbReference>
<dbReference type="Proteomes" id="UP000245133">
    <property type="component" value="Unassembled WGS sequence"/>
</dbReference>
<comment type="cofactor">
    <cofactor evidence="1 5">
        <name>FAD</name>
        <dbReference type="ChEBI" id="CHEBI:57692"/>
    </cofactor>
</comment>
<dbReference type="SUPFAM" id="SSF47203">
    <property type="entry name" value="Acyl-CoA dehydrogenase C-terminal domain-like"/>
    <property type="match status" value="1"/>
</dbReference>
<dbReference type="GO" id="GO:0050660">
    <property type="term" value="F:flavin adenine dinucleotide binding"/>
    <property type="evidence" value="ECO:0007669"/>
    <property type="project" value="InterPro"/>
</dbReference>
<organism evidence="9 10">
    <name type="scientific">Leptospira ryugenii</name>
    <dbReference type="NCBI Taxonomy" id="1917863"/>
    <lineage>
        <taxon>Bacteria</taxon>
        <taxon>Pseudomonadati</taxon>
        <taxon>Spirochaetota</taxon>
        <taxon>Spirochaetia</taxon>
        <taxon>Leptospirales</taxon>
        <taxon>Leptospiraceae</taxon>
        <taxon>Leptospira</taxon>
    </lineage>
</organism>
<dbReference type="GO" id="GO:0003995">
    <property type="term" value="F:acyl-CoA dehydrogenase activity"/>
    <property type="evidence" value="ECO:0007669"/>
    <property type="project" value="InterPro"/>
</dbReference>
<feature type="domain" description="Acyl-CoA oxidase/dehydrogenase middle" evidence="7">
    <location>
        <begin position="185"/>
        <end position="280"/>
    </location>
</feature>
<evidence type="ECO:0000256" key="4">
    <source>
        <dbReference type="ARBA" id="ARBA00022827"/>
    </source>
</evidence>
<dbReference type="InterPro" id="IPR046373">
    <property type="entry name" value="Acyl-CoA_Oxase/DH_mid-dom_sf"/>
</dbReference>
<sequence>MIQSNYFTTNEDIKEHFYHLINWNEIVPVYERNFADAQEYAKTGEPRLEMAPNNIDEAISYYEEILKSCGEISGMYVSQVAQDVDWEGLHFQDGQVTHPQAMVDVIQKYHEAGLGPAGFKRKFGGLGVPNVIKAMIAELMYRSDSSITIAVGSMGLASILERCASEEMQNEWIPKIIENKYCVTMGLSEPDFGSDLPNVTTKAVQVGDQWFVTGTKRFQTVACGINGDPALTLTLARTGTQESGARGLSFFIVESQNYSIQGIEKKLGIKASATCEVVYDHAKAHLVGREGYGLVKYVMGMLNGARLSVSSQGTGIATAAWEEAKKYAQERIQFGKPIAEIPAVKRMLDRMEREIEGMRCLMVEAAYSVDKYYWTTPDADSQELSDAKFWEKVANTLTPISKYYNSEMCNDLVYDALQVFGGAGYTEDYDLSRLYRDARITNIYDGTTQIQVNAAIGGITSGMSKTGIFRQYLDQIILGIEVSDLLNKVREEFESLVEAYKSISDSEVREEFSFEVVESAARLVVGSLMERAKAKSSGERKAKRELNCQKFHIDSLAILSGNGIRIRESVHERILAATV</sequence>
<keyword evidence="5" id="KW-0560">Oxidoreductase</keyword>
<dbReference type="Pfam" id="PF00441">
    <property type="entry name" value="Acyl-CoA_dh_1"/>
    <property type="match status" value="1"/>
</dbReference>
<dbReference type="Gene3D" id="1.20.120.470">
    <property type="entry name" value="Acyl-CoA dehydrogenase, C-terminal domain"/>
    <property type="match status" value="1"/>
</dbReference>
<dbReference type="InterPro" id="IPR009100">
    <property type="entry name" value="AcylCoA_DH/oxidase_NM_dom_sf"/>
</dbReference>
<dbReference type="InterPro" id="IPR013786">
    <property type="entry name" value="AcylCoA_DH/ox_N"/>
</dbReference>
<evidence type="ECO:0000256" key="3">
    <source>
        <dbReference type="ARBA" id="ARBA00022630"/>
    </source>
</evidence>
<keyword evidence="3 5" id="KW-0285">Flavoprotein</keyword>
<dbReference type="InterPro" id="IPR052166">
    <property type="entry name" value="Diverse_Acyl-CoA_DH"/>
</dbReference>
<evidence type="ECO:0000256" key="1">
    <source>
        <dbReference type="ARBA" id="ARBA00001974"/>
    </source>
</evidence>
<dbReference type="EMBL" id="BFBB01000008">
    <property type="protein sequence ID" value="GBF51017.1"/>
    <property type="molecule type" value="Genomic_DNA"/>
</dbReference>
<evidence type="ECO:0000313" key="9">
    <source>
        <dbReference type="EMBL" id="GBF51017.1"/>
    </source>
</evidence>
<reference evidence="9 10" key="1">
    <citation type="submission" date="2018-02" db="EMBL/GenBank/DDBJ databases">
        <title>Novel Leptospira species isolated from soil and water in Japan.</title>
        <authorList>
            <person name="Nakao R."/>
            <person name="Masuzawa T."/>
        </authorList>
    </citation>
    <scope>NUCLEOTIDE SEQUENCE [LARGE SCALE GENOMIC DNA]</scope>
    <source>
        <strain evidence="9 10">YH101</strain>
    </source>
</reference>
<dbReference type="InterPro" id="IPR009075">
    <property type="entry name" value="AcylCo_DH/oxidase_C"/>
</dbReference>
<dbReference type="InterPro" id="IPR006091">
    <property type="entry name" value="Acyl-CoA_Oxase/DH_mid-dom"/>
</dbReference>
<dbReference type="InterPro" id="IPR006089">
    <property type="entry name" value="Acyl-CoA_DH_CS"/>
</dbReference>
<feature type="domain" description="Acyl-CoA dehydrogenase/oxidase N-terminal" evidence="8">
    <location>
        <begin position="103"/>
        <end position="178"/>
    </location>
</feature>
<keyword evidence="4 5" id="KW-0274">FAD</keyword>
<comment type="caution">
    <text evidence="9">The sequence shown here is derived from an EMBL/GenBank/DDBJ whole genome shotgun (WGS) entry which is preliminary data.</text>
</comment>
<dbReference type="PROSITE" id="PS00073">
    <property type="entry name" value="ACYL_COA_DH_2"/>
    <property type="match status" value="1"/>
</dbReference>
<dbReference type="Gene3D" id="1.20.140.10">
    <property type="entry name" value="Butyryl-CoA Dehydrogenase, subunit A, domain 3"/>
    <property type="match status" value="1"/>
</dbReference>
<name>A0A2P2E297_9LEPT</name>
<dbReference type="PANTHER" id="PTHR42803:SF1">
    <property type="entry name" value="BROAD-SPECIFICITY LINEAR ACYL-COA DEHYDROGENASE FADE5"/>
    <property type="match status" value="1"/>
</dbReference>
<dbReference type="InterPro" id="IPR036797">
    <property type="entry name" value="Acyl-CoA_dehydrogenase_C_sf"/>
</dbReference>
<proteinExistence type="inferred from homology"/>
<evidence type="ECO:0000259" key="7">
    <source>
        <dbReference type="Pfam" id="PF02770"/>
    </source>
</evidence>
<dbReference type="PANTHER" id="PTHR42803">
    <property type="entry name" value="ACYL-COA DEHYDROGENASE"/>
    <property type="match status" value="1"/>
</dbReference>
<dbReference type="AlphaFoldDB" id="A0A2P2E297"/>
<dbReference type="Pfam" id="PF02771">
    <property type="entry name" value="Acyl-CoA_dh_N"/>
    <property type="match status" value="1"/>
</dbReference>
<dbReference type="InterPro" id="IPR036250">
    <property type="entry name" value="AcylCo_DH-like_C"/>
</dbReference>
<keyword evidence="10" id="KW-1185">Reference proteome</keyword>
<evidence type="ECO:0000259" key="6">
    <source>
        <dbReference type="Pfam" id="PF00441"/>
    </source>
</evidence>
<feature type="domain" description="Acyl-CoA dehydrogenase/oxidase C-terminal" evidence="6">
    <location>
        <begin position="296"/>
        <end position="453"/>
    </location>
</feature>
<dbReference type="SUPFAM" id="SSF56645">
    <property type="entry name" value="Acyl-CoA dehydrogenase NM domain-like"/>
    <property type="match status" value="1"/>
</dbReference>